<gene>
    <name evidence="1" type="ORF">PaMx25_13</name>
</gene>
<proteinExistence type="predicted"/>
<dbReference type="OrthoDB" id="33845at10239"/>
<dbReference type="Proteomes" id="UP000006182">
    <property type="component" value="Segment"/>
</dbReference>
<protein>
    <submittedName>
        <fullName evidence="1">Virion structural protein</fullName>
    </submittedName>
</protein>
<evidence type="ECO:0000313" key="2">
    <source>
        <dbReference type="Proteomes" id="UP000006182"/>
    </source>
</evidence>
<reference evidence="1 2" key="1">
    <citation type="journal article" date="2012" name="Appl. Environ. Microbiol.">
        <title>High Diversity and Novel Species of Pseudomonas aeruginosa Bacteriophages.</title>
        <authorList>
            <person name="Sepulveda-Robles O."/>
            <person name="Kameyama L."/>
            <person name="Guarneros G."/>
        </authorList>
    </citation>
    <scope>NUCLEOTIDE SEQUENCE [LARGE SCALE GENOMIC DNA]</scope>
</reference>
<evidence type="ECO:0000313" key="1">
    <source>
        <dbReference type="EMBL" id="ALH23817.1"/>
    </source>
</evidence>
<keyword evidence="2" id="KW-1185">Reference proteome</keyword>
<dbReference type="EMBL" id="JQ067084">
    <property type="protein sequence ID" value="ALH23817.1"/>
    <property type="molecule type" value="Genomic_DNA"/>
</dbReference>
<organism evidence="1 2">
    <name type="scientific">Pseudomonas phage PaMx25</name>
    <dbReference type="NCBI Taxonomy" id="1175654"/>
    <lineage>
        <taxon>Viruses</taxon>
        <taxon>Duplodnaviria</taxon>
        <taxon>Heunggongvirae</taxon>
        <taxon>Uroviricota</taxon>
        <taxon>Caudoviricetes</taxon>
        <taxon>Queuovirinae</taxon>
        <taxon>Nipunavirus</taxon>
        <taxon>Nipunavirus PaMx25</taxon>
    </lineage>
</organism>
<sequence length="110" mass="11062">MKQAQVIAKNRKGRQNRTAFAALIDTPAVGAVTLPAGARLALKSVAGAIAGTTAATIAGTSNRTIKTPALVAGESMTLDYVERAAVVTPAAGFEVLLDIGLGRFAKIGGA</sequence>
<name>A0A0S0N8Y8_9CAUD</name>
<accession>A0A0S0N8Y8</accession>